<dbReference type="InterPro" id="IPR031107">
    <property type="entry name" value="Small_HSP"/>
</dbReference>
<dbReference type="SUPFAM" id="SSF49764">
    <property type="entry name" value="HSP20-like chaperones"/>
    <property type="match status" value="1"/>
</dbReference>
<dbReference type="InterPro" id="IPR002068">
    <property type="entry name" value="A-crystallin/Hsp20_dom"/>
</dbReference>
<accession>A0A4U0RTS8</accession>
<comment type="caution">
    <text evidence="4">The sequence shown here is derived from an EMBL/GenBank/DDBJ whole genome shotgun (WGS) entry which is preliminary data.</text>
</comment>
<dbReference type="PROSITE" id="PS01031">
    <property type="entry name" value="SHSP"/>
    <property type="match status" value="1"/>
</dbReference>
<dbReference type="InterPro" id="IPR008978">
    <property type="entry name" value="HSP20-like_chaperone"/>
</dbReference>
<dbReference type="Gene3D" id="2.60.40.790">
    <property type="match status" value="1"/>
</dbReference>
<name>A0A4U0RTS8_9ACTN</name>
<keyword evidence="5" id="KW-1185">Reference proteome</keyword>
<dbReference type="Proteomes" id="UP000305778">
    <property type="component" value="Unassembled WGS sequence"/>
</dbReference>
<feature type="domain" description="SHSP" evidence="3">
    <location>
        <begin position="6"/>
        <end position="116"/>
    </location>
</feature>
<dbReference type="AlphaFoldDB" id="A0A4U0RTS8"/>
<evidence type="ECO:0000256" key="1">
    <source>
        <dbReference type="PROSITE-ProRule" id="PRU00285"/>
    </source>
</evidence>
<evidence type="ECO:0000256" key="2">
    <source>
        <dbReference type="RuleBase" id="RU003616"/>
    </source>
</evidence>
<evidence type="ECO:0000313" key="5">
    <source>
        <dbReference type="Proteomes" id="UP000305778"/>
    </source>
</evidence>
<reference evidence="4 5" key="1">
    <citation type="submission" date="2019-04" db="EMBL/GenBank/DDBJ databases">
        <title>Streptomyces oryziradicis sp. nov., a novel actinomycete isolated from rhizosphere soil of rice (Oryza sativa L.).</title>
        <authorList>
            <person name="Li C."/>
        </authorList>
    </citation>
    <scope>NUCLEOTIDE SEQUENCE [LARGE SCALE GENOMIC DNA]</scope>
    <source>
        <strain evidence="4 5">NEAU-C40</strain>
    </source>
</reference>
<protein>
    <submittedName>
        <fullName evidence="4">Hsp20/alpha crystallin family protein</fullName>
    </submittedName>
</protein>
<dbReference type="Pfam" id="PF00011">
    <property type="entry name" value="HSP20"/>
    <property type="match status" value="1"/>
</dbReference>
<proteinExistence type="inferred from homology"/>
<dbReference type="PANTHER" id="PTHR11527">
    <property type="entry name" value="HEAT-SHOCK PROTEIN 20 FAMILY MEMBER"/>
    <property type="match status" value="1"/>
</dbReference>
<evidence type="ECO:0000313" key="4">
    <source>
        <dbReference type="EMBL" id="TJZ99563.1"/>
    </source>
</evidence>
<sequence>MPGMRSVPGLHGIRIEERIDDGTYAVSAELPGVDPDKDVEISVDGDVLTIRAERSEKSESKTHSEFRYGSLARSVRLPAGARAEEATADYKDGILTVKVPVPESKTGAHTIKVNRADS</sequence>
<gene>
    <name evidence="4" type="ORF">FCI23_45185</name>
</gene>
<dbReference type="OrthoDB" id="3855217at2"/>
<dbReference type="CDD" id="cd06464">
    <property type="entry name" value="ACD_sHsps-like"/>
    <property type="match status" value="1"/>
</dbReference>
<dbReference type="EMBL" id="SUMC01000102">
    <property type="protein sequence ID" value="TJZ99563.1"/>
    <property type="molecule type" value="Genomic_DNA"/>
</dbReference>
<evidence type="ECO:0000259" key="3">
    <source>
        <dbReference type="PROSITE" id="PS01031"/>
    </source>
</evidence>
<organism evidence="4 5">
    <name type="scientific">Actinacidiphila oryziradicis</name>
    <dbReference type="NCBI Taxonomy" id="2571141"/>
    <lineage>
        <taxon>Bacteria</taxon>
        <taxon>Bacillati</taxon>
        <taxon>Actinomycetota</taxon>
        <taxon>Actinomycetes</taxon>
        <taxon>Kitasatosporales</taxon>
        <taxon>Streptomycetaceae</taxon>
        <taxon>Actinacidiphila</taxon>
    </lineage>
</organism>
<comment type="similarity">
    <text evidence="1 2">Belongs to the small heat shock protein (HSP20) family.</text>
</comment>